<organism evidence="2 3">
    <name type="scientific">Thermus brevis</name>
    <dbReference type="NCBI Taxonomy" id="2862456"/>
    <lineage>
        <taxon>Bacteria</taxon>
        <taxon>Thermotogati</taxon>
        <taxon>Deinococcota</taxon>
        <taxon>Deinococci</taxon>
        <taxon>Thermales</taxon>
        <taxon>Thermaceae</taxon>
        <taxon>Thermus</taxon>
    </lineage>
</organism>
<keyword evidence="1" id="KW-1133">Transmembrane helix</keyword>
<evidence type="ECO:0000313" key="3">
    <source>
        <dbReference type="Proteomes" id="UP000724268"/>
    </source>
</evidence>
<evidence type="ECO:0008006" key="4">
    <source>
        <dbReference type="Google" id="ProtNLM"/>
    </source>
</evidence>
<evidence type="ECO:0000256" key="1">
    <source>
        <dbReference type="SAM" id="Phobius"/>
    </source>
</evidence>
<sequence length="54" mass="6122">MAALSLALAHHTETRPSDLGPSWWGILVMAPVPFLLVGGVAWYLWRRRSRPRKP</sequence>
<dbReference type="Proteomes" id="UP000724268">
    <property type="component" value="Unassembled WGS sequence"/>
</dbReference>
<keyword evidence="1" id="KW-0472">Membrane</keyword>
<reference evidence="2 3" key="1">
    <citation type="submission" date="2021-07" db="EMBL/GenBank/DDBJ databases">
        <title>Thermus aquaticus gen. n. and sp. n., a nonsporulating extreme thermophile.</title>
        <authorList>
            <person name="Hu C.-J."/>
            <person name="Li W.-J."/>
            <person name="Xian W.-D."/>
        </authorList>
    </citation>
    <scope>NUCLEOTIDE SEQUENCE [LARGE SCALE GENOMIC DNA]</scope>
    <source>
        <strain evidence="2 3">SYSU G05001</strain>
    </source>
</reference>
<dbReference type="RefSeq" id="WP_219758984.1">
    <property type="nucleotide sequence ID" value="NZ_JAHXRS010000003.1"/>
</dbReference>
<keyword evidence="1" id="KW-0812">Transmembrane</keyword>
<accession>A0ABS6ZVY7</accession>
<comment type="caution">
    <text evidence="2">The sequence shown here is derived from an EMBL/GenBank/DDBJ whole genome shotgun (WGS) entry which is preliminary data.</text>
</comment>
<protein>
    <recommendedName>
        <fullName evidence="4">Cardiolipin synthase N-terminal domain-containing protein</fullName>
    </recommendedName>
</protein>
<keyword evidence="3" id="KW-1185">Reference proteome</keyword>
<name>A0ABS6ZVY7_9DEIN</name>
<evidence type="ECO:0000313" key="2">
    <source>
        <dbReference type="EMBL" id="MBW6394233.1"/>
    </source>
</evidence>
<proteinExistence type="predicted"/>
<gene>
    <name evidence="2" type="ORF">KZX47_03535</name>
</gene>
<feature type="transmembrane region" description="Helical" evidence="1">
    <location>
        <begin position="24"/>
        <end position="45"/>
    </location>
</feature>
<dbReference type="EMBL" id="JAHXRS010000003">
    <property type="protein sequence ID" value="MBW6394233.1"/>
    <property type="molecule type" value="Genomic_DNA"/>
</dbReference>